<reference evidence="3" key="2">
    <citation type="journal article" date="2007" name="PLoS Biol.">
        <title>Survey sequencing and comparative analysis of the elephant shark (Callorhinchus milii) genome.</title>
        <authorList>
            <person name="Venkatesh B."/>
            <person name="Kirkness E.F."/>
            <person name="Loh Y.H."/>
            <person name="Halpern A.L."/>
            <person name="Lee A.P."/>
            <person name="Johnson J."/>
            <person name="Dandona N."/>
            <person name="Viswanathan L.D."/>
            <person name="Tay A."/>
            <person name="Venter J.C."/>
            <person name="Strausberg R.L."/>
            <person name="Brenner S."/>
        </authorList>
    </citation>
    <scope>NUCLEOTIDE SEQUENCE [LARGE SCALE GENOMIC DNA]</scope>
</reference>
<protein>
    <recommendedName>
        <fullName evidence="4">RGS domain-containing protein</fullName>
    </recommendedName>
</protein>
<evidence type="ECO:0000256" key="1">
    <source>
        <dbReference type="SAM" id="MobiDB-lite"/>
    </source>
</evidence>
<dbReference type="Proteomes" id="UP000314986">
    <property type="component" value="Unassembled WGS sequence"/>
</dbReference>
<dbReference type="InParanoid" id="A0A4W3GWG4"/>
<feature type="compositionally biased region" description="Basic and acidic residues" evidence="1">
    <location>
        <begin position="111"/>
        <end position="162"/>
    </location>
</feature>
<keyword evidence="3" id="KW-1185">Reference proteome</keyword>
<reference evidence="2" key="5">
    <citation type="submission" date="2025-09" db="UniProtKB">
        <authorList>
            <consortium name="Ensembl"/>
        </authorList>
    </citation>
    <scope>IDENTIFICATION</scope>
</reference>
<accession>A0A4W3GWG4</accession>
<dbReference type="InterPro" id="IPR042651">
    <property type="entry name" value="Rgs22"/>
</dbReference>
<feature type="compositionally biased region" description="Polar residues" evidence="1">
    <location>
        <begin position="1"/>
        <end position="19"/>
    </location>
</feature>
<feature type="compositionally biased region" description="Acidic residues" evidence="1">
    <location>
        <begin position="183"/>
        <end position="199"/>
    </location>
</feature>
<sequence>MLPHESTTTMSVRGSLPSSSEEKETREIISTSHLSLESNILHNAFAAYQTSKPNLRIKEIAKEEVCDSGSFRPKVLGDEIYACVHENPLISAGTVFFLPESEKCEEEEEKTEEKKEEGTIEEEKSKETKERKKDEEKKVDVKGKHGKGKEEKEKQASDDKETAQNAETILPDGQIAAQLDQPEVSDDLDKESESEEDNENGPCYLRQRHGYNLKSRKGIEKFEHFLEGTAGEKYFRLWIDIERLRVITDAKTKQSQIKKLRNRYLFNGGEYCMNAETLSRLGLSYASLWTEENLSDAQPDIVEPLLLYW</sequence>
<feature type="region of interest" description="Disordered" evidence="1">
    <location>
        <begin position="1"/>
        <end position="25"/>
    </location>
</feature>
<dbReference type="SUPFAM" id="SSF48097">
    <property type="entry name" value="Regulator of G-protein signaling, RGS"/>
    <property type="match status" value="1"/>
</dbReference>
<dbReference type="GO" id="GO:0005634">
    <property type="term" value="C:nucleus"/>
    <property type="evidence" value="ECO:0007669"/>
    <property type="project" value="TreeGrafter"/>
</dbReference>
<reference evidence="2" key="4">
    <citation type="submission" date="2025-08" db="UniProtKB">
        <authorList>
            <consortium name="Ensembl"/>
        </authorList>
    </citation>
    <scope>IDENTIFICATION</scope>
</reference>
<evidence type="ECO:0000313" key="2">
    <source>
        <dbReference type="Ensembl" id="ENSCMIP00000002244.1"/>
    </source>
</evidence>
<dbReference type="Ensembl" id="ENSCMIT00000002326.1">
    <property type="protein sequence ID" value="ENSCMIP00000002244.1"/>
    <property type="gene ID" value="ENSCMIG00000001347.1"/>
</dbReference>
<reference evidence="3" key="3">
    <citation type="journal article" date="2014" name="Nature">
        <title>Elephant shark genome provides unique insights into gnathostome evolution.</title>
        <authorList>
            <consortium name="International Elephant Shark Genome Sequencing Consortium"/>
            <person name="Venkatesh B."/>
            <person name="Lee A.P."/>
            <person name="Ravi V."/>
            <person name="Maurya A.K."/>
            <person name="Lian M.M."/>
            <person name="Swann J.B."/>
            <person name="Ohta Y."/>
            <person name="Flajnik M.F."/>
            <person name="Sutoh Y."/>
            <person name="Kasahara M."/>
            <person name="Hoon S."/>
            <person name="Gangu V."/>
            <person name="Roy S.W."/>
            <person name="Irimia M."/>
            <person name="Korzh V."/>
            <person name="Kondrychyn I."/>
            <person name="Lim Z.W."/>
            <person name="Tay B.H."/>
            <person name="Tohari S."/>
            <person name="Kong K.W."/>
            <person name="Ho S."/>
            <person name="Lorente-Galdos B."/>
            <person name="Quilez J."/>
            <person name="Marques-Bonet T."/>
            <person name="Raney B.J."/>
            <person name="Ingham P.W."/>
            <person name="Tay A."/>
            <person name="Hillier L.W."/>
            <person name="Minx P."/>
            <person name="Boehm T."/>
            <person name="Wilson R.K."/>
            <person name="Brenner S."/>
            <person name="Warren W.C."/>
        </authorList>
    </citation>
    <scope>NUCLEOTIDE SEQUENCE [LARGE SCALE GENOMIC DNA]</scope>
</reference>
<dbReference type="GO" id="GO:0009966">
    <property type="term" value="P:regulation of signal transduction"/>
    <property type="evidence" value="ECO:0007669"/>
    <property type="project" value="InterPro"/>
</dbReference>
<dbReference type="GO" id="GO:0005737">
    <property type="term" value="C:cytoplasm"/>
    <property type="evidence" value="ECO:0007669"/>
    <property type="project" value="TreeGrafter"/>
</dbReference>
<dbReference type="Gene3D" id="1.10.167.10">
    <property type="entry name" value="Regulator of G-protein Signalling 4, domain 2"/>
    <property type="match status" value="1"/>
</dbReference>
<evidence type="ECO:0000313" key="3">
    <source>
        <dbReference type="Proteomes" id="UP000314986"/>
    </source>
</evidence>
<evidence type="ECO:0008006" key="4">
    <source>
        <dbReference type="Google" id="ProtNLM"/>
    </source>
</evidence>
<dbReference type="AlphaFoldDB" id="A0A4W3GWG4"/>
<feature type="region of interest" description="Disordered" evidence="1">
    <location>
        <begin position="102"/>
        <end position="205"/>
    </location>
</feature>
<dbReference type="InterPro" id="IPR044926">
    <property type="entry name" value="RGS_subdomain_2"/>
</dbReference>
<dbReference type="GO" id="GO:0001965">
    <property type="term" value="F:G-protein alpha-subunit binding"/>
    <property type="evidence" value="ECO:0007669"/>
    <property type="project" value="InterPro"/>
</dbReference>
<organism evidence="2 3">
    <name type="scientific">Callorhinchus milii</name>
    <name type="common">Ghost shark</name>
    <dbReference type="NCBI Taxonomy" id="7868"/>
    <lineage>
        <taxon>Eukaryota</taxon>
        <taxon>Metazoa</taxon>
        <taxon>Chordata</taxon>
        <taxon>Craniata</taxon>
        <taxon>Vertebrata</taxon>
        <taxon>Chondrichthyes</taxon>
        <taxon>Holocephali</taxon>
        <taxon>Chimaeriformes</taxon>
        <taxon>Callorhinchidae</taxon>
        <taxon>Callorhinchus</taxon>
    </lineage>
</organism>
<name>A0A4W3GWG4_CALMI</name>
<proteinExistence type="predicted"/>
<dbReference type="PANTHER" id="PTHR46583:SF1">
    <property type="entry name" value="REGULATOR OF G-PROTEIN SIGNALING 22"/>
    <property type="match status" value="1"/>
</dbReference>
<dbReference type="PANTHER" id="PTHR46583">
    <property type="entry name" value="REGULATOR OF G-PROTEIN SIGNALING 22"/>
    <property type="match status" value="1"/>
</dbReference>
<dbReference type="STRING" id="7868.ENSCMIP00000002244"/>
<dbReference type="InterPro" id="IPR036305">
    <property type="entry name" value="RGS_sf"/>
</dbReference>
<dbReference type="OMA" id="VHENPLI"/>
<reference evidence="3" key="1">
    <citation type="journal article" date="2006" name="Science">
        <title>Ancient noncoding elements conserved in the human genome.</title>
        <authorList>
            <person name="Venkatesh B."/>
            <person name="Kirkness E.F."/>
            <person name="Loh Y.H."/>
            <person name="Halpern A.L."/>
            <person name="Lee A.P."/>
            <person name="Johnson J."/>
            <person name="Dandona N."/>
            <person name="Viswanathan L.D."/>
            <person name="Tay A."/>
            <person name="Venter J.C."/>
            <person name="Strausberg R.L."/>
            <person name="Brenner S."/>
        </authorList>
    </citation>
    <scope>NUCLEOTIDE SEQUENCE [LARGE SCALE GENOMIC DNA]</scope>
</reference>
<dbReference type="GeneTree" id="ENSGT01120000276207"/>